<sequence>MDSNRRNEKEKNPRTKCSILTLITFLFVQPKALGKVVAYFQPNQKVVTENDLYMYACILIGLNIFSTMYNHNYQQFQIEYCIRARTAVAALIFRKALKLGPNALSNVTMGKIVTLITKDVFAFDTGLMFLNDMWIGVIHIVVITVIIYQRIGSSVFGGIGFYLLIIPLQLFVGRRVTVKRMQAAKKTDERLQLTTETLRNIKTIKMYSWENFFGDKLKELRK</sequence>
<protein>
    <recommendedName>
        <fullName evidence="9">ABC transmembrane type-1 domain-containing protein</fullName>
    </recommendedName>
</protein>
<reference evidence="10" key="1">
    <citation type="submission" date="2022-01" db="EMBL/GenBank/DDBJ databases">
        <authorList>
            <person name="King R."/>
        </authorList>
    </citation>
    <scope>NUCLEOTIDE SEQUENCE</scope>
</reference>
<dbReference type="InterPro" id="IPR050173">
    <property type="entry name" value="ABC_transporter_C-like"/>
</dbReference>
<evidence type="ECO:0000256" key="8">
    <source>
        <dbReference type="SAM" id="Phobius"/>
    </source>
</evidence>
<dbReference type="CDD" id="cd18579">
    <property type="entry name" value="ABC_6TM_ABCC_D1"/>
    <property type="match status" value="1"/>
</dbReference>
<dbReference type="AlphaFoldDB" id="A0A9P0CSP9"/>
<evidence type="ECO:0000256" key="3">
    <source>
        <dbReference type="ARBA" id="ARBA00022692"/>
    </source>
</evidence>
<dbReference type="GO" id="GO:0016020">
    <property type="term" value="C:membrane"/>
    <property type="evidence" value="ECO:0007669"/>
    <property type="project" value="UniProtKB-SubCell"/>
</dbReference>
<evidence type="ECO:0000313" key="10">
    <source>
        <dbReference type="EMBL" id="CAH1105160.1"/>
    </source>
</evidence>
<feature type="transmembrane region" description="Helical" evidence="8">
    <location>
        <begin position="127"/>
        <end position="148"/>
    </location>
</feature>
<keyword evidence="5" id="KW-0067">ATP-binding</keyword>
<evidence type="ECO:0000313" key="11">
    <source>
        <dbReference type="Proteomes" id="UP001153636"/>
    </source>
</evidence>
<dbReference type="InterPro" id="IPR044746">
    <property type="entry name" value="ABCC_6TM_D1"/>
</dbReference>
<dbReference type="OrthoDB" id="6500128at2759"/>
<dbReference type="GO" id="GO:0140359">
    <property type="term" value="F:ABC-type transporter activity"/>
    <property type="evidence" value="ECO:0007669"/>
    <property type="project" value="InterPro"/>
</dbReference>
<dbReference type="EMBL" id="OV651830">
    <property type="protein sequence ID" value="CAH1105160.1"/>
    <property type="molecule type" value="Genomic_DNA"/>
</dbReference>
<keyword evidence="11" id="KW-1185">Reference proteome</keyword>
<keyword evidence="7 8" id="KW-0472">Membrane</keyword>
<evidence type="ECO:0000256" key="7">
    <source>
        <dbReference type="ARBA" id="ARBA00023136"/>
    </source>
</evidence>
<evidence type="ECO:0000256" key="5">
    <source>
        <dbReference type="ARBA" id="ARBA00022840"/>
    </source>
</evidence>
<keyword evidence="4" id="KW-0547">Nucleotide-binding</keyword>
<evidence type="ECO:0000256" key="1">
    <source>
        <dbReference type="ARBA" id="ARBA00004141"/>
    </source>
</evidence>
<dbReference type="Proteomes" id="UP001153636">
    <property type="component" value="Chromosome 18"/>
</dbReference>
<evidence type="ECO:0000256" key="2">
    <source>
        <dbReference type="ARBA" id="ARBA00022448"/>
    </source>
</evidence>
<name>A0A9P0CSP9_9CUCU</name>
<dbReference type="PANTHER" id="PTHR24223">
    <property type="entry name" value="ATP-BINDING CASSETTE SUB-FAMILY C"/>
    <property type="match status" value="1"/>
</dbReference>
<comment type="subcellular location">
    <subcellularLocation>
        <location evidence="1">Membrane</location>
        <topology evidence="1">Multi-pass membrane protein</topology>
    </subcellularLocation>
</comment>
<keyword evidence="2" id="KW-0813">Transport</keyword>
<dbReference type="Pfam" id="PF00664">
    <property type="entry name" value="ABC_membrane"/>
    <property type="match status" value="1"/>
</dbReference>
<dbReference type="PROSITE" id="PS50929">
    <property type="entry name" value="ABC_TM1F"/>
    <property type="match status" value="1"/>
</dbReference>
<organism evidence="10 11">
    <name type="scientific">Psylliodes chrysocephalus</name>
    <dbReference type="NCBI Taxonomy" id="3402493"/>
    <lineage>
        <taxon>Eukaryota</taxon>
        <taxon>Metazoa</taxon>
        <taxon>Ecdysozoa</taxon>
        <taxon>Arthropoda</taxon>
        <taxon>Hexapoda</taxon>
        <taxon>Insecta</taxon>
        <taxon>Pterygota</taxon>
        <taxon>Neoptera</taxon>
        <taxon>Endopterygota</taxon>
        <taxon>Coleoptera</taxon>
        <taxon>Polyphaga</taxon>
        <taxon>Cucujiformia</taxon>
        <taxon>Chrysomeloidea</taxon>
        <taxon>Chrysomelidae</taxon>
        <taxon>Galerucinae</taxon>
        <taxon>Alticini</taxon>
        <taxon>Psylliodes</taxon>
    </lineage>
</organism>
<dbReference type="Gene3D" id="1.20.1560.10">
    <property type="entry name" value="ABC transporter type 1, transmembrane domain"/>
    <property type="match status" value="1"/>
</dbReference>
<feature type="domain" description="ABC transmembrane type-1" evidence="9">
    <location>
        <begin position="25"/>
        <end position="222"/>
    </location>
</feature>
<feature type="transmembrane region" description="Helical" evidence="8">
    <location>
        <begin position="52"/>
        <end position="69"/>
    </location>
</feature>
<gene>
    <name evidence="10" type="ORF">PSYICH_LOCUS5692</name>
</gene>
<feature type="transmembrane region" description="Helical" evidence="8">
    <location>
        <begin position="154"/>
        <end position="172"/>
    </location>
</feature>
<dbReference type="InterPro" id="IPR036640">
    <property type="entry name" value="ABC1_TM_sf"/>
</dbReference>
<accession>A0A9P0CSP9</accession>
<keyword evidence="3 8" id="KW-0812">Transmembrane</keyword>
<keyword evidence="6 8" id="KW-1133">Transmembrane helix</keyword>
<evidence type="ECO:0000256" key="6">
    <source>
        <dbReference type="ARBA" id="ARBA00022989"/>
    </source>
</evidence>
<dbReference type="PANTHER" id="PTHR24223:SF448">
    <property type="entry name" value="FI20146P1-RELATED"/>
    <property type="match status" value="1"/>
</dbReference>
<proteinExistence type="predicted"/>
<dbReference type="InterPro" id="IPR011527">
    <property type="entry name" value="ABC1_TM_dom"/>
</dbReference>
<dbReference type="SUPFAM" id="SSF90123">
    <property type="entry name" value="ABC transporter transmembrane region"/>
    <property type="match status" value="1"/>
</dbReference>
<evidence type="ECO:0000256" key="4">
    <source>
        <dbReference type="ARBA" id="ARBA00022741"/>
    </source>
</evidence>
<dbReference type="GO" id="GO:0005524">
    <property type="term" value="F:ATP binding"/>
    <property type="evidence" value="ECO:0007669"/>
    <property type="project" value="UniProtKB-KW"/>
</dbReference>
<evidence type="ECO:0000259" key="9">
    <source>
        <dbReference type="PROSITE" id="PS50929"/>
    </source>
</evidence>